<evidence type="ECO:0000256" key="1">
    <source>
        <dbReference type="SAM" id="MobiDB-lite"/>
    </source>
</evidence>
<dbReference type="Proteomes" id="UP000677228">
    <property type="component" value="Unassembled WGS sequence"/>
</dbReference>
<dbReference type="EMBL" id="CAJNOK010003966">
    <property type="protein sequence ID" value="CAF0921425.1"/>
    <property type="molecule type" value="Genomic_DNA"/>
</dbReference>
<organism evidence="3 6">
    <name type="scientific">Didymodactylos carnosus</name>
    <dbReference type="NCBI Taxonomy" id="1234261"/>
    <lineage>
        <taxon>Eukaryota</taxon>
        <taxon>Metazoa</taxon>
        <taxon>Spiralia</taxon>
        <taxon>Gnathifera</taxon>
        <taxon>Rotifera</taxon>
        <taxon>Eurotatoria</taxon>
        <taxon>Bdelloidea</taxon>
        <taxon>Philodinida</taxon>
        <taxon>Philodinidae</taxon>
        <taxon>Didymodactylos</taxon>
    </lineage>
</organism>
<dbReference type="Proteomes" id="UP000681722">
    <property type="component" value="Unassembled WGS sequence"/>
</dbReference>
<name>A0A815HWU1_9BILA</name>
<proteinExistence type="predicted"/>
<dbReference type="EMBL" id="CAJOBC010067750">
    <property type="protein sequence ID" value="CAF4232268.1"/>
    <property type="molecule type" value="Genomic_DNA"/>
</dbReference>
<feature type="compositionally biased region" description="Low complexity" evidence="1">
    <location>
        <begin position="113"/>
        <end position="125"/>
    </location>
</feature>
<dbReference type="EMBL" id="CAJNOQ010015210">
    <property type="protein sequence ID" value="CAF1357370.1"/>
    <property type="molecule type" value="Genomic_DNA"/>
</dbReference>
<evidence type="ECO:0000313" key="4">
    <source>
        <dbReference type="EMBL" id="CAF3698820.1"/>
    </source>
</evidence>
<dbReference type="Proteomes" id="UP000682733">
    <property type="component" value="Unassembled WGS sequence"/>
</dbReference>
<evidence type="ECO:0000313" key="5">
    <source>
        <dbReference type="EMBL" id="CAF4232268.1"/>
    </source>
</evidence>
<evidence type="ECO:0000313" key="2">
    <source>
        <dbReference type="EMBL" id="CAF0921425.1"/>
    </source>
</evidence>
<dbReference type="AlphaFoldDB" id="A0A815HWU1"/>
<comment type="caution">
    <text evidence="3">The sequence shown here is derived from an EMBL/GenBank/DDBJ whole genome shotgun (WGS) entry which is preliminary data.</text>
</comment>
<dbReference type="EMBL" id="CAJOBA010003968">
    <property type="protein sequence ID" value="CAF3698820.1"/>
    <property type="molecule type" value="Genomic_DNA"/>
</dbReference>
<sequence>MNQTSGGVNRTTATGSFSDKGNESLTTSDGGGNESETGTVIDENEFPDQKMPHVYLTHDMKPVCAITSGDGRENGGSGEDEDGNSANENAWEKVGTKKRKESVLKTQSSQLAKNNSNSTGNSSRSSNKKRRKQSTTSGSTVKKELHSTSQSPCPSLINLEINPKDLPSSILHEYGGNIHCASSQSQNQQEQVGRHLVFGSDKPFYERGLRWP</sequence>
<evidence type="ECO:0000313" key="3">
    <source>
        <dbReference type="EMBL" id="CAF1357370.1"/>
    </source>
</evidence>
<feature type="region of interest" description="Disordered" evidence="1">
    <location>
        <begin position="1"/>
        <end position="156"/>
    </location>
</feature>
<feature type="compositionally biased region" description="Polar residues" evidence="1">
    <location>
        <begin position="1"/>
        <end position="38"/>
    </location>
</feature>
<evidence type="ECO:0000313" key="6">
    <source>
        <dbReference type="Proteomes" id="UP000663829"/>
    </source>
</evidence>
<reference evidence="3" key="1">
    <citation type="submission" date="2021-02" db="EMBL/GenBank/DDBJ databases">
        <authorList>
            <person name="Nowell W R."/>
        </authorList>
    </citation>
    <scope>NUCLEOTIDE SEQUENCE</scope>
</reference>
<feature type="compositionally biased region" description="Basic and acidic residues" evidence="1">
    <location>
        <begin position="47"/>
        <end position="61"/>
    </location>
</feature>
<dbReference type="Proteomes" id="UP000663829">
    <property type="component" value="Unassembled WGS sequence"/>
</dbReference>
<protein>
    <submittedName>
        <fullName evidence="3">Uncharacterized protein</fullName>
    </submittedName>
</protein>
<accession>A0A815HWU1</accession>
<gene>
    <name evidence="3" type="ORF">GPM918_LOCUS31206</name>
    <name evidence="2" type="ORF">OVA965_LOCUS10643</name>
    <name evidence="5" type="ORF">SRO942_LOCUS31841</name>
    <name evidence="4" type="ORF">TMI583_LOCUS10639</name>
</gene>
<keyword evidence="6" id="KW-1185">Reference proteome</keyword>